<name>A0A140DXR8_9FIRM</name>
<dbReference type="RefSeq" id="WP_067559098.1">
    <property type="nucleotide sequence ID" value="NZ_CAKOCV010000003.1"/>
</dbReference>
<evidence type="ECO:0000256" key="1">
    <source>
        <dbReference type="ARBA" id="ARBA00023015"/>
    </source>
</evidence>
<dbReference type="InterPro" id="IPR037171">
    <property type="entry name" value="NagB/RpiA_transferase-like"/>
</dbReference>
<accession>A0A140DXR8</accession>
<dbReference type="PANTHER" id="PTHR30363">
    <property type="entry name" value="HTH-TYPE TRANSCRIPTIONAL REGULATOR SRLR-RELATED"/>
    <property type="match status" value="1"/>
</dbReference>
<dbReference type="SMART" id="SM01134">
    <property type="entry name" value="DeoRC"/>
    <property type="match status" value="1"/>
</dbReference>
<dbReference type="PROSITE" id="PS51000">
    <property type="entry name" value="HTH_DEOR_2"/>
    <property type="match status" value="1"/>
</dbReference>
<dbReference type="Pfam" id="PF00455">
    <property type="entry name" value="DeoRC"/>
    <property type="match status" value="1"/>
</dbReference>
<evidence type="ECO:0000256" key="2">
    <source>
        <dbReference type="ARBA" id="ARBA00023163"/>
    </source>
</evidence>
<keyword evidence="5" id="KW-1185">Reference proteome</keyword>
<dbReference type="STRING" id="1702221.AALO17_23110"/>
<dbReference type="InterPro" id="IPR036388">
    <property type="entry name" value="WH-like_DNA-bd_sf"/>
</dbReference>
<reference evidence="4 5" key="1">
    <citation type="journal article" date="2016" name="Gut Pathog.">
        <title>Whole genome sequencing of "Faecalibaculum rodentium" ALO17, isolated from C57BL/6J laboratory mouse feces.</title>
        <authorList>
            <person name="Lim S."/>
            <person name="Chang D.H."/>
            <person name="Ahn S."/>
            <person name="Kim B.C."/>
        </authorList>
    </citation>
    <scope>NUCLEOTIDE SEQUENCE [LARGE SCALE GENOMIC DNA]</scope>
    <source>
        <strain evidence="4 5">Alo17</strain>
    </source>
</reference>
<dbReference type="SUPFAM" id="SSF46785">
    <property type="entry name" value="Winged helix' DNA-binding domain"/>
    <property type="match status" value="1"/>
</dbReference>
<dbReference type="InterPro" id="IPR050313">
    <property type="entry name" value="Carb_Metab_HTH_regulators"/>
</dbReference>
<evidence type="ECO:0000313" key="4">
    <source>
        <dbReference type="EMBL" id="AMK55445.1"/>
    </source>
</evidence>
<dbReference type="PRINTS" id="PR00037">
    <property type="entry name" value="HTHLACR"/>
</dbReference>
<dbReference type="AlphaFoldDB" id="A0A140DXR8"/>
<dbReference type="Pfam" id="PF08220">
    <property type="entry name" value="HTH_DeoR"/>
    <property type="match status" value="1"/>
</dbReference>
<protein>
    <recommendedName>
        <fullName evidence="3">HTH deoR-type domain-containing protein</fullName>
    </recommendedName>
</protein>
<evidence type="ECO:0000313" key="5">
    <source>
        <dbReference type="Proteomes" id="UP000069771"/>
    </source>
</evidence>
<gene>
    <name evidence="4" type="ORF">AALO17_23110</name>
</gene>
<organism evidence="4 5">
    <name type="scientific">Faecalibaculum rodentium</name>
    <dbReference type="NCBI Taxonomy" id="1702221"/>
    <lineage>
        <taxon>Bacteria</taxon>
        <taxon>Bacillati</taxon>
        <taxon>Bacillota</taxon>
        <taxon>Erysipelotrichia</taxon>
        <taxon>Erysipelotrichales</taxon>
        <taxon>Erysipelotrichaceae</taxon>
        <taxon>Faecalibaculum</taxon>
    </lineage>
</organism>
<dbReference type="EMBL" id="CP011391">
    <property type="protein sequence ID" value="AMK55445.1"/>
    <property type="molecule type" value="Genomic_DNA"/>
</dbReference>
<dbReference type="GeneID" id="78478864"/>
<evidence type="ECO:0000259" key="3">
    <source>
        <dbReference type="PROSITE" id="PS51000"/>
    </source>
</evidence>
<sequence length="250" mass="27939">MTQNERHEQILRRLAITRQVLVKDLAREFEVTEDCIRKDLTALEKQGQLRRIHGGAVSVRSNFHIMKARDRVIENVEEKTAMARKALSLMEPGSLVFLGISSTTLQLARLMIQENIDVTVVTNMTQILDLFAADENRQVLFIGGQLNKGRDGFVGGLAQRQIREFNFAVSFMGAVGVNLDKDAVMTYNVEDGLTKKAVMESSRRTVLFAESSKFNQDGAFIFAHVSDFDVLITGDSSTQRQAAAELTEVL</sequence>
<keyword evidence="1" id="KW-0805">Transcription regulation</keyword>
<proteinExistence type="predicted"/>
<dbReference type="SMART" id="SM00420">
    <property type="entry name" value="HTH_DEOR"/>
    <property type="match status" value="1"/>
</dbReference>
<dbReference type="KEGG" id="fro:AALO17_23110"/>
<dbReference type="Gene3D" id="3.40.50.1360">
    <property type="match status" value="1"/>
</dbReference>
<dbReference type="PATRIC" id="fig|1702221.3.peg.2248"/>
<dbReference type="Proteomes" id="UP000069771">
    <property type="component" value="Chromosome"/>
</dbReference>
<keyword evidence="2" id="KW-0804">Transcription</keyword>
<dbReference type="InterPro" id="IPR036390">
    <property type="entry name" value="WH_DNA-bd_sf"/>
</dbReference>
<dbReference type="GO" id="GO:0003700">
    <property type="term" value="F:DNA-binding transcription factor activity"/>
    <property type="evidence" value="ECO:0007669"/>
    <property type="project" value="InterPro"/>
</dbReference>
<dbReference type="Gene3D" id="1.10.10.10">
    <property type="entry name" value="Winged helix-like DNA-binding domain superfamily/Winged helix DNA-binding domain"/>
    <property type="match status" value="1"/>
</dbReference>
<dbReference type="OrthoDB" id="9797223at2"/>
<dbReference type="PANTHER" id="PTHR30363:SF44">
    <property type="entry name" value="AGA OPERON TRANSCRIPTIONAL REPRESSOR-RELATED"/>
    <property type="match status" value="1"/>
</dbReference>
<dbReference type="InterPro" id="IPR001034">
    <property type="entry name" value="DeoR_HTH"/>
</dbReference>
<feature type="domain" description="HTH deoR-type" evidence="3">
    <location>
        <begin position="3"/>
        <end position="58"/>
    </location>
</feature>
<dbReference type="SUPFAM" id="SSF100950">
    <property type="entry name" value="NagB/RpiA/CoA transferase-like"/>
    <property type="match status" value="1"/>
</dbReference>
<dbReference type="InterPro" id="IPR014036">
    <property type="entry name" value="DeoR-like_C"/>
</dbReference>